<organism evidence="9 10">
    <name type="scientific">Candidatus Lokiarchaeum ossiferum</name>
    <dbReference type="NCBI Taxonomy" id="2951803"/>
    <lineage>
        <taxon>Archaea</taxon>
        <taxon>Promethearchaeati</taxon>
        <taxon>Promethearchaeota</taxon>
        <taxon>Promethearchaeia</taxon>
        <taxon>Promethearchaeales</taxon>
        <taxon>Promethearchaeaceae</taxon>
        <taxon>Candidatus Lokiarchaeum</taxon>
    </lineage>
</organism>
<evidence type="ECO:0000256" key="5">
    <source>
        <dbReference type="ARBA" id="ARBA00023002"/>
    </source>
</evidence>
<dbReference type="PRINTS" id="PR00411">
    <property type="entry name" value="PNDRDTASEI"/>
</dbReference>
<dbReference type="PANTHER" id="PTHR43429:SF1">
    <property type="entry name" value="NAD(P)H SULFUR OXIDOREDUCTASE (COA-DEPENDENT)"/>
    <property type="match status" value="1"/>
</dbReference>
<comment type="cofactor">
    <cofactor evidence="1">
        <name>FAD</name>
        <dbReference type="ChEBI" id="CHEBI:57692"/>
    </cofactor>
</comment>
<evidence type="ECO:0000256" key="2">
    <source>
        <dbReference type="ARBA" id="ARBA00009130"/>
    </source>
</evidence>
<keyword evidence="10" id="KW-1185">Reference proteome</keyword>
<evidence type="ECO:0000256" key="3">
    <source>
        <dbReference type="ARBA" id="ARBA00022630"/>
    </source>
</evidence>
<dbReference type="InterPro" id="IPR004099">
    <property type="entry name" value="Pyr_nucl-diS_OxRdtase_dimer"/>
</dbReference>
<keyword evidence="3" id="KW-0285">Flavoprotein</keyword>
<dbReference type="Pfam" id="PF07992">
    <property type="entry name" value="Pyr_redox_2"/>
    <property type="match status" value="1"/>
</dbReference>
<dbReference type="PRINTS" id="PR00368">
    <property type="entry name" value="FADPNR"/>
</dbReference>
<feature type="domain" description="FAD/NAD(P)-binding" evidence="8">
    <location>
        <begin position="2"/>
        <end position="310"/>
    </location>
</feature>
<keyword evidence="5 9" id="KW-0560">Oxidoreductase</keyword>
<comment type="similarity">
    <text evidence="2">Belongs to the class-III pyridine nucleotide-disulfide oxidoreductase family.</text>
</comment>
<dbReference type="InterPro" id="IPR036188">
    <property type="entry name" value="FAD/NAD-bd_sf"/>
</dbReference>
<dbReference type="EC" id="1.8.1.14" evidence="9"/>
<dbReference type="Proteomes" id="UP001208689">
    <property type="component" value="Chromosome"/>
</dbReference>
<evidence type="ECO:0000256" key="6">
    <source>
        <dbReference type="ARBA" id="ARBA00023284"/>
    </source>
</evidence>
<evidence type="ECO:0000313" key="10">
    <source>
        <dbReference type="Proteomes" id="UP001208689"/>
    </source>
</evidence>
<reference evidence="9" key="1">
    <citation type="submission" date="2022-09" db="EMBL/GenBank/DDBJ databases">
        <title>Actin cytoskeleton and complex cell architecture in an #Asgard archaeon.</title>
        <authorList>
            <person name="Ponce Toledo R.I."/>
            <person name="Schleper C."/>
            <person name="Rodrigues Oliveira T."/>
            <person name="Wollweber F."/>
            <person name="Xu J."/>
            <person name="Rittmann S."/>
            <person name="Klingl A."/>
            <person name="Pilhofer M."/>
        </authorList>
    </citation>
    <scope>NUCLEOTIDE SEQUENCE</scope>
    <source>
        <strain evidence="9">B-35</strain>
    </source>
</reference>
<evidence type="ECO:0000256" key="1">
    <source>
        <dbReference type="ARBA" id="ARBA00001974"/>
    </source>
</evidence>
<accession>A0ABY6HKP4</accession>
<dbReference type="SUPFAM" id="SSF55424">
    <property type="entry name" value="FAD/NAD-linked reductases, dimerisation (C-terminal) domain"/>
    <property type="match status" value="1"/>
</dbReference>
<keyword evidence="6" id="KW-0676">Redox-active center</keyword>
<dbReference type="Gene3D" id="3.50.50.60">
    <property type="entry name" value="FAD/NAD(P)-binding domain"/>
    <property type="match status" value="2"/>
</dbReference>
<feature type="domain" description="Pyridine nucleotide-disulphide oxidoreductase dimerisation" evidence="7">
    <location>
        <begin position="334"/>
        <end position="436"/>
    </location>
</feature>
<sequence length="453" mass="50288">MKTIIIGGNPAGLSAASAIRKKHKDWEIDVYEKGQYISYGACGIPYFVADDVKNLDNLMTLTKEGLMEKRNIPVHIYHEVVSVDFNRKTVKIKAIQNNREFEEKYDYLVITTGGQSSTEKIQIPNNILTHSRLFKVHTLSQAAKLKTFLQSTKVENVVIIGSGYIGLEMLEAYEALNVKKITLIGPRLNFRTKSQDFIQKELEKHNIQLILQNRVQTLNQISDTSLEVLLQDGTKLQADAVQLSIGVIPATQMFKNTELKTLPNGAILVDEFCRTNIEKVYSAGDCATSYHNLLKKDVYLPLAPTANKQGRIAGSHIAGIPTSPFPGIIGTSVFKVFDLYCAQTGIQEDIAKELSYNATSIMITNNEIAHYYPNAKKMSIQLCFDIDTHLVLGAEITAPSSLGAKKIDVFATAIAAHMKIDDLQQLDLSYAPPFAPVWDPILIAANIARKKCK</sequence>
<dbReference type="GO" id="GO:0050451">
    <property type="term" value="F:CoA-disulfide reductase (NADPH) activity"/>
    <property type="evidence" value="ECO:0007669"/>
    <property type="project" value="UniProtKB-EC"/>
</dbReference>
<evidence type="ECO:0000313" key="9">
    <source>
        <dbReference type="EMBL" id="UYP44085.1"/>
    </source>
</evidence>
<keyword evidence="4" id="KW-0274">FAD</keyword>
<protein>
    <submittedName>
        <fullName evidence="9">Coenzyme A disulfide reductase</fullName>
        <ecNumber evidence="9">1.8.1.14</ecNumber>
    </submittedName>
</protein>
<dbReference type="Pfam" id="PF02852">
    <property type="entry name" value="Pyr_redox_dim"/>
    <property type="match status" value="1"/>
</dbReference>
<evidence type="ECO:0000256" key="4">
    <source>
        <dbReference type="ARBA" id="ARBA00022827"/>
    </source>
</evidence>
<dbReference type="PANTHER" id="PTHR43429">
    <property type="entry name" value="PYRIDINE NUCLEOTIDE-DISULFIDE OXIDOREDUCTASE DOMAIN-CONTAINING"/>
    <property type="match status" value="1"/>
</dbReference>
<proteinExistence type="inferred from homology"/>
<dbReference type="SUPFAM" id="SSF51905">
    <property type="entry name" value="FAD/NAD(P)-binding domain"/>
    <property type="match status" value="1"/>
</dbReference>
<name>A0ABY6HKP4_9ARCH</name>
<evidence type="ECO:0000259" key="7">
    <source>
        <dbReference type="Pfam" id="PF02852"/>
    </source>
</evidence>
<dbReference type="EMBL" id="CP104013">
    <property type="protein sequence ID" value="UYP44085.1"/>
    <property type="molecule type" value="Genomic_DNA"/>
</dbReference>
<gene>
    <name evidence="9" type="ORF">NEF87_000370</name>
</gene>
<evidence type="ECO:0000259" key="8">
    <source>
        <dbReference type="Pfam" id="PF07992"/>
    </source>
</evidence>
<dbReference type="InterPro" id="IPR023753">
    <property type="entry name" value="FAD/NAD-binding_dom"/>
</dbReference>
<dbReference type="InterPro" id="IPR050260">
    <property type="entry name" value="FAD-bd_OxRdtase"/>
</dbReference>
<dbReference type="InterPro" id="IPR016156">
    <property type="entry name" value="FAD/NAD-linked_Rdtase_dimer_sf"/>
</dbReference>